<gene>
    <name evidence="2" type="ORF">Ato02nite_015290</name>
</gene>
<name>A0A919W7P8_9ACTN</name>
<dbReference type="Proteomes" id="UP000677082">
    <property type="component" value="Unassembled WGS sequence"/>
</dbReference>
<keyword evidence="3" id="KW-1185">Reference proteome</keyword>
<organism evidence="2 3">
    <name type="scientific">Paractinoplanes toevensis</name>
    <dbReference type="NCBI Taxonomy" id="571911"/>
    <lineage>
        <taxon>Bacteria</taxon>
        <taxon>Bacillati</taxon>
        <taxon>Actinomycetota</taxon>
        <taxon>Actinomycetes</taxon>
        <taxon>Micromonosporales</taxon>
        <taxon>Micromonosporaceae</taxon>
        <taxon>Paractinoplanes</taxon>
    </lineage>
</organism>
<feature type="transmembrane region" description="Helical" evidence="1">
    <location>
        <begin position="17"/>
        <end position="37"/>
    </location>
</feature>
<dbReference type="AlphaFoldDB" id="A0A919W7P8"/>
<dbReference type="EMBL" id="BOQN01000019">
    <property type="protein sequence ID" value="GIM89736.1"/>
    <property type="molecule type" value="Genomic_DNA"/>
</dbReference>
<comment type="caution">
    <text evidence="2">The sequence shown here is derived from an EMBL/GenBank/DDBJ whole genome shotgun (WGS) entry which is preliminary data.</text>
</comment>
<evidence type="ECO:0000313" key="2">
    <source>
        <dbReference type="EMBL" id="GIM89736.1"/>
    </source>
</evidence>
<dbReference type="RefSeq" id="WP_213005698.1">
    <property type="nucleotide sequence ID" value="NZ_BOQN01000019.1"/>
</dbReference>
<keyword evidence="1" id="KW-0472">Membrane</keyword>
<evidence type="ECO:0000256" key="1">
    <source>
        <dbReference type="SAM" id="Phobius"/>
    </source>
</evidence>
<sequence>MIGPASLTFLAVHTGGWGWWVIAAVFGTAAFAVRPVVAWVGRTARIAAPAPSPI</sequence>
<reference evidence="2 3" key="1">
    <citation type="submission" date="2021-03" db="EMBL/GenBank/DDBJ databases">
        <title>Whole genome shotgun sequence of Actinoplanes toevensis NBRC 105298.</title>
        <authorList>
            <person name="Komaki H."/>
            <person name="Tamura T."/>
        </authorList>
    </citation>
    <scope>NUCLEOTIDE SEQUENCE [LARGE SCALE GENOMIC DNA]</scope>
    <source>
        <strain evidence="2 3">NBRC 105298</strain>
    </source>
</reference>
<keyword evidence="1" id="KW-1133">Transmembrane helix</keyword>
<proteinExistence type="predicted"/>
<evidence type="ECO:0000313" key="3">
    <source>
        <dbReference type="Proteomes" id="UP000677082"/>
    </source>
</evidence>
<accession>A0A919W7P8</accession>
<keyword evidence="1" id="KW-0812">Transmembrane</keyword>
<protein>
    <submittedName>
        <fullName evidence="2">Uncharacterized protein</fullName>
    </submittedName>
</protein>